<reference evidence="2" key="2">
    <citation type="submission" date="2024-06" db="EMBL/GenBank/DDBJ databases">
        <authorList>
            <person name="Petrova K.O."/>
            <person name="Toshchakov S.V."/>
            <person name="Boltjanskaja Y.V."/>
            <person name="Kevbrin V."/>
        </authorList>
    </citation>
    <scope>NUCLEOTIDE SEQUENCE</scope>
    <source>
        <strain evidence="2">Z-910T</strain>
    </source>
</reference>
<dbReference type="SMART" id="SM00530">
    <property type="entry name" value="HTH_XRE"/>
    <property type="match status" value="1"/>
</dbReference>
<accession>A0AAU7VJ56</accession>
<dbReference type="InterPro" id="IPR011990">
    <property type="entry name" value="TPR-like_helical_dom_sf"/>
</dbReference>
<dbReference type="EMBL" id="CP158367">
    <property type="protein sequence ID" value="XBX74173.1"/>
    <property type="molecule type" value="Genomic_DNA"/>
</dbReference>
<dbReference type="Pfam" id="PF13560">
    <property type="entry name" value="HTH_31"/>
    <property type="match status" value="1"/>
</dbReference>
<protein>
    <submittedName>
        <fullName evidence="2">Helix-turn-helix transcriptional regulator</fullName>
    </submittedName>
</protein>
<dbReference type="CDD" id="cd00093">
    <property type="entry name" value="HTH_XRE"/>
    <property type="match status" value="1"/>
</dbReference>
<dbReference type="Gene3D" id="1.25.40.10">
    <property type="entry name" value="Tetratricopeptide repeat domain"/>
    <property type="match status" value="1"/>
</dbReference>
<dbReference type="AlphaFoldDB" id="A0AAU7VJ56"/>
<feature type="domain" description="HTH cro/C1-type" evidence="1">
    <location>
        <begin position="14"/>
        <end position="68"/>
    </location>
</feature>
<dbReference type="InterPro" id="IPR001387">
    <property type="entry name" value="Cro/C1-type_HTH"/>
</dbReference>
<sequence length="319" mass="37603">MFVKYELDGFGEELRRIRKNIGYNQLDVEQIVAISADTIRRIEAGQVIPRYETLELLSLVYKQDLLDVLKSYRCEKLLYEYHDDLDYAITSGNKEKIKELQNQIETNITSIDHTNILNPKEIDQFLAFIKALKVHITGQLVEVQIAKVDLINNLRLTIPSFDLKKFDSYNYCYIEYRILLLISLLIVKEEKFSFSNKILYFILYELLNDKFKTQYIDSLIAKVYSNIAYNFHRLDEHPQVIKICIKGINYCLKNDVFRPLYLLYYRQGIAQYHLGVENYVTSVENAFYLLKSTGNNELLKKYIEVSKEKYGIIIPNFLS</sequence>
<dbReference type="SUPFAM" id="SSF47413">
    <property type="entry name" value="lambda repressor-like DNA-binding domains"/>
    <property type="match status" value="1"/>
</dbReference>
<organism evidence="2">
    <name type="scientific">Proteinivorax tanatarense</name>
    <dbReference type="NCBI Taxonomy" id="1260629"/>
    <lineage>
        <taxon>Bacteria</taxon>
        <taxon>Bacillati</taxon>
        <taxon>Bacillota</taxon>
        <taxon>Clostridia</taxon>
        <taxon>Eubacteriales</taxon>
        <taxon>Proteinivoracaceae</taxon>
        <taxon>Proteinivorax</taxon>
    </lineage>
</organism>
<evidence type="ECO:0000313" key="2">
    <source>
        <dbReference type="EMBL" id="XBX74173.1"/>
    </source>
</evidence>
<name>A0AAU7VJ56_9FIRM</name>
<reference evidence="2" key="1">
    <citation type="journal article" date="2013" name="Extremophiles">
        <title>Proteinivorax tanatarense gen. nov., sp. nov., an anaerobic, haloalkaliphilic, proteolytic bacterium isolated from a decaying algal bloom, and proposal of Proteinivoraceae fam. nov.</title>
        <authorList>
            <person name="Kevbrin V."/>
            <person name="Boltyanskaya Y."/>
            <person name="Zhilina T."/>
            <person name="Kolganova T."/>
            <person name="Lavrentjeva E."/>
            <person name="Kuznetsov B."/>
        </authorList>
    </citation>
    <scope>NUCLEOTIDE SEQUENCE</scope>
    <source>
        <strain evidence="2">Z-910T</strain>
    </source>
</reference>
<gene>
    <name evidence="2" type="ORF">PRVXT_002199</name>
</gene>
<dbReference type="PROSITE" id="PS50943">
    <property type="entry name" value="HTH_CROC1"/>
    <property type="match status" value="1"/>
</dbReference>
<proteinExistence type="predicted"/>
<dbReference type="InterPro" id="IPR010982">
    <property type="entry name" value="Lambda_DNA-bd_dom_sf"/>
</dbReference>
<dbReference type="RefSeq" id="WP_350342931.1">
    <property type="nucleotide sequence ID" value="NZ_CP158367.1"/>
</dbReference>
<dbReference type="GO" id="GO:0003677">
    <property type="term" value="F:DNA binding"/>
    <property type="evidence" value="ECO:0007669"/>
    <property type="project" value="InterPro"/>
</dbReference>
<evidence type="ECO:0000259" key="1">
    <source>
        <dbReference type="PROSITE" id="PS50943"/>
    </source>
</evidence>